<reference evidence="5" key="1">
    <citation type="submission" date="2016-05" db="EMBL/GenBank/DDBJ databases">
        <title>WGS assembly of Xenopus laevis.</title>
        <authorList>
            <person name="Session A."/>
            <person name="Uno Y."/>
            <person name="Kwon T."/>
            <person name="Chapman J."/>
            <person name="Toyoda A."/>
            <person name="Takahashi S."/>
            <person name="Fukui A."/>
            <person name="Hikosaka A."/>
            <person name="Putnam N."/>
            <person name="Stites J."/>
            <person name="Van Heeringen S."/>
            <person name="Quigley I."/>
            <person name="Heinz S."/>
            <person name="Hellsten U."/>
            <person name="Lyons J."/>
            <person name="Suzuki A."/>
            <person name="Kondo M."/>
            <person name="Ogino H."/>
            <person name="Ochi H."/>
            <person name="Bogdanovic O."/>
            <person name="Lister R."/>
            <person name="Georgiou G."/>
            <person name="Paranjpe S."/>
            <person name="Van Kruijsbergen I."/>
            <person name="Mozaffari S."/>
            <person name="Shu S."/>
            <person name="Schmutz J."/>
            <person name="Jenkins J."/>
            <person name="Grimwood J."/>
            <person name="Carlson J."/>
            <person name="Mitros T."/>
            <person name="Simakov O."/>
            <person name="Heald R."/>
            <person name="Miller K."/>
            <person name="Haudenschild C."/>
            <person name="Kuroki Y."/>
            <person name="Tanaka T."/>
            <person name="Michiue T."/>
            <person name="Watanabe M."/>
            <person name="Kinoshita T."/>
            <person name="Ohta Y."/>
            <person name="Mawaribuchi S."/>
            <person name="Suzuki Y."/>
            <person name="Haramoto Y."/>
            <person name="Yamamoto T."/>
            <person name="Takagi C."/>
            <person name="Kitzman J."/>
            <person name="Shendure J."/>
            <person name="Nakayama T."/>
            <person name="Izutsu Y."/>
            <person name="Robert J."/>
            <person name="Dichmann D."/>
            <person name="Flajnik M."/>
            <person name="Houston D."/>
            <person name="Marcotte E."/>
            <person name="Wallingford J."/>
            <person name="Ito Y."/>
            <person name="Asashima M."/>
            <person name="Ueno N."/>
            <person name="Matsuda Y."/>
            <person name="Jan Veenstra G."/>
            <person name="Fujiyama A."/>
            <person name="Harland R."/>
            <person name="Taira M."/>
            <person name="Rokhsar D.S."/>
        </authorList>
    </citation>
    <scope>NUCLEOTIDE SEQUENCE</scope>
    <source>
        <strain evidence="5">J</strain>
        <tissue evidence="5">Blood</tissue>
    </source>
</reference>
<evidence type="ECO:0000256" key="1">
    <source>
        <dbReference type="SAM" id="Coils"/>
    </source>
</evidence>
<evidence type="ECO:0000256" key="2">
    <source>
        <dbReference type="SAM" id="MobiDB-lite"/>
    </source>
</evidence>
<dbReference type="InterPro" id="IPR016186">
    <property type="entry name" value="C-type_lectin-like/link_sf"/>
</dbReference>
<name>A0A974GZZ3_XENLA</name>
<dbReference type="PROSITE" id="PS50041">
    <property type="entry name" value="C_TYPE_LECTIN_2"/>
    <property type="match status" value="1"/>
</dbReference>
<feature type="compositionally biased region" description="Polar residues" evidence="2">
    <location>
        <begin position="39"/>
        <end position="58"/>
    </location>
</feature>
<dbReference type="InterPro" id="IPR016187">
    <property type="entry name" value="CTDL_fold"/>
</dbReference>
<keyword evidence="1" id="KW-0175">Coiled coil</keyword>
<sequence>MNEAVTYADLQFVNLSLKDCQNSEAEDNEEEDGAMYENVNPNLNIPSRRAQNSAQGNRGQVAGGPLKLASNLTLFLLLLCLVLLASMIGTTIKYFQVSRELQDISTIYIELNSSLSQAIQHKEEELTLTYRALTNSQNELKQLVENHKNLNRTLHLCQVTEQQTNEKLADMERLYSETMVKNQQVMEEKQEIQIHLEDKDNQLRLLNEEICPDKWIRFGMRCLYFSEEEKQTWVMSKIFCENQKASLLLLRNDDWKLKEFITKKQNDYWVGTFDYYEPKEFLSSRYYWNNCVKFSNGEPQYINNNNQLRWICERKLVLLEVNTNPRDTLKYCYSSEKKDFYCKS</sequence>
<dbReference type="InterPro" id="IPR001304">
    <property type="entry name" value="C-type_lectin-like"/>
</dbReference>
<feature type="region of interest" description="Disordered" evidence="2">
    <location>
        <begin position="22"/>
        <end position="60"/>
    </location>
</feature>
<proteinExistence type="predicted"/>
<feature type="coiled-coil region" evidence="1">
    <location>
        <begin position="182"/>
        <end position="209"/>
    </location>
</feature>
<keyword evidence="3" id="KW-0812">Transmembrane</keyword>
<dbReference type="Proteomes" id="UP000694892">
    <property type="component" value="Unassembled WGS sequence"/>
</dbReference>
<gene>
    <name evidence="5" type="ORF">XELAEV_18004016mg</name>
</gene>
<organism evidence="5">
    <name type="scientific">Xenopus laevis</name>
    <name type="common">African clawed frog</name>
    <dbReference type="NCBI Taxonomy" id="8355"/>
    <lineage>
        <taxon>Eukaryota</taxon>
        <taxon>Metazoa</taxon>
        <taxon>Chordata</taxon>
        <taxon>Craniata</taxon>
        <taxon>Vertebrata</taxon>
        <taxon>Euteleostomi</taxon>
        <taxon>Amphibia</taxon>
        <taxon>Batrachia</taxon>
        <taxon>Anura</taxon>
        <taxon>Pipoidea</taxon>
        <taxon>Pipidae</taxon>
        <taxon>Xenopodinae</taxon>
        <taxon>Xenopus</taxon>
        <taxon>Xenopus</taxon>
    </lineage>
</organism>
<feature type="compositionally biased region" description="Acidic residues" evidence="2">
    <location>
        <begin position="24"/>
        <end position="34"/>
    </location>
</feature>
<keyword evidence="3" id="KW-0472">Membrane</keyword>
<dbReference type="EMBL" id="KV467235">
    <property type="protein sequence ID" value="OCT57080.1"/>
    <property type="molecule type" value="Genomic_DNA"/>
</dbReference>
<protein>
    <recommendedName>
        <fullName evidence="4">C-type lectin domain-containing protein</fullName>
    </recommendedName>
</protein>
<accession>A0A974GZZ3</accession>
<dbReference type="Gene3D" id="3.10.100.10">
    <property type="entry name" value="Mannose-Binding Protein A, subunit A"/>
    <property type="match status" value="1"/>
</dbReference>
<evidence type="ECO:0000256" key="3">
    <source>
        <dbReference type="SAM" id="Phobius"/>
    </source>
</evidence>
<feature type="transmembrane region" description="Helical" evidence="3">
    <location>
        <begin position="74"/>
        <end position="95"/>
    </location>
</feature>
<evidence type="ECO:0000313" key="5">
    <source>
        <dbReference type="EMBL" id="OCT57080.1"/>
    </source>
</evidence>
<dbReference type="GO" id="GO:0005886">
    <property type="term" value="C:plasma membrane"/>
    <property type="evidence" value="ECO:0007669"/>
    <property type="project" value="InterPro"/>
</dbReference>
<dbReference type="AlphaFoldDB" id="A0A974GZZ3"/>
<evidence type="ECO:0000259" key="4">
    <source>
        <dbReference type="PROSITE" id="PS50041"/>
    </source>
</evidence>
<feature type="domain" description="C-type lectin" evidence="4">
    <location>
        <begin position="218"/>
        <end position="313"/>
    </location>
</feature>
<keyword evidence="3" id="KW-1133">Transmembrane helix</keyword>
<dbReference type="PANTHER" id="PTHR15028">
    <property type="entry name" value="CD72-RELATED"/>
    <property type="match status" value="1"/>
</dbReference>
<dbReference type="GO" id="GO:0004888">
    <property type="term" value="F:transmembrane signaling receptor activity"/>
    <property type="evidence" value="ECO:0007669"/>
    <property type="project" value="InterPro"/>
</dbReference>
<dbReference type="SUPFAM" id="SSF56436">
    <property type="entry name" value="C-type lectin-like"/>
    <property type="match status" value="1"/>
</dbReference>
<dbReference type="InterPro" id="IPR039689">
    <property type="entry name" value="CD72"/>
</dbReference>
<dbReference type="PANTHER" id="PTHR15028:SF6">
    <property type="entry name" value="B-CELL DIFFERENTIATION ANTIGEN CD72"/>
    <property type="match status" value="1"/>
</dbReference>